<reference evidence="2 3" key="1">
    <citation type="submission" date="2011-04" db="EMBL/GenBank/DDBJ databases">
        <title>Complete sequence of Pseudomonas fulva 12-X.</title>
        <authorList>
            <consortium name="US DOE Joint Genome Institute"/>
            <person name="Lucas S."/>
            <person name="Han J."/>
            <person name="Lapidus A."/>
            <person name="Cheng J.-F."/>
            <person name="Goodwin L."/>
            <person name="Pitluck S."/>
            <person name="Peters L."/>
            <person name="Mikhailova N."/>
            <person name="Pagani I."/>
            <person name="Davenport K."/>
            <person name="Han C."/>
            <person name="Tapia R."/>
            <person name="Land M."/>
            <person name="Hauser L."/>
            <person name="Kyrpides N."/>
            <person name="Ivanova N."/>
            <person name="Pagani I."/>
            <person name="Lcollab F.I."/>
            <person name="Woyke T."/>
        </authorList>
    </citation>
    <scope>NUCLEOTIDE SEQUENCE [LARGE SCALE GENOMIC DNA]</scope>
    <source>
        <strain evidence="3">12-X</strain>
    </source>
</reference>
<keyword evidence="3" id="KW-1185">Reference proteome</keyword>
<dbReference type="OrthoDB" id="6882871at2"/>
<keyword evidence="1" id="KW-0812">Transmembrane</keyword>
<sequence>MSRMTWVLRSGVSIGLISMLVGCSSVVTRLGSDARTDLYPATNKTVEATGDLYCWMFFACPILLVSLPVDMALDTVLLPVDGVRVLNRNM</sequence>
<dbReference type="STRING" id="743720.Psefu_4460"/>
<proteinExistence type="predicted"/>
<accession>F6AB54</accession>
<evidence type="ECO:0008006" key="4">
    <source>
        <dbReference type="Google" id="ProtNLM"/>
    </source>
</evidence>
<organism evidence="2 3">
    <name type="scientific">Pseudomonas fulva (strain 12-X)</name>
    <dbReference type="NCBI Taxonomy" id="743720"/>
    <lineage>
        <taxon>Bacteria</taxon>
        <taxon>Pseudomonadati</taxon>
        <taxon>Pseudomonadota</taxon>
        <taxon>Gammaproteobacteria</taxon>
        <taxon>Pseudomonadales</taxon>
        <taxon>Pseudomonadaceae</taxon>
        <taxon>Pseudomonas</taxon>
    </lineage>
</organism>
<dbReference type="Proteomes" id="UP000000686">
    <property type="component" value="Chromosome"/>
</dbReference>
<feature type="transmembrane region" description="Helical" evidence="1">
    <location>
        <begin position="6"/>
        <end position="31"/>
    </location>
</feature>
<keyword evidence="1" id="KW-0472">Membrane</keyword>
<gene>
    <name evidence="2" type="ordered locus">Psefu_4460</name>
</gene>
<dbReference type="PROSITE" id="PS51257">
    <property type="entry name" value="PROKAR_LIPOPROTEIN"/>
    <property type="match status" value="1"/>
</dbReference>
<keyword evidence="1" id="KW-1133">Transmembrane helix</keyword>
<dbReference type="AlphaFoldDB" id="F6AB54"/>
<protein>
    <recommendedName>
        <fullName evidence="4">YceK/YidQ family lipoprotein</fullName>
    </recommendedName>
</protein>
<feature type="transmembrane region" description="Helical" evidence="1">
    <location>
        <begin position="52"/>
        <end position="69"/>
    </location>
</feature>
<evidence type="ECO:0000256" key="1">
    <source>
        <dbReference type="SAM" id="Phobius"/>
    </source>
</evidence>
<dbReference type="EMBL" id="CP002727">
    <property type="protein sequence ID" value="AEF24412.1"/>
    <property type="molecule type" value="Genomic_DNA"/>
</dbReference>
<evidence type="ECO:0000313" key="2">
    <source>
        <dbReference type="EMBL" id="AEF24412.1"/>
    </source>
</evidence>
<dbReference type="HOGENOM" id="CLU_180045_0_0_6"/>
<name>F6AB54_PSEF1</name>
<dbReference type="KEGG" id="pfv:Psefu_4460"/>
<evidence type="ECO:0000313" key="3">
    <source>
        <dbReference type="Proteomes" id="UP000000686"/>
    </source>
</evidence>